<dbReference type="RefSeq" id="WP_207181459.1">
    <property type="nucleotide sequence ID" value="NZ_AP024480.1"/>
</dbReference>
<protein>
    <submittedName>
        <fullName evidence="2">Uncharacterized protein</fullName>
    </submittedName>
</protein>
<evidence type="ECO:0000313" key="2">
    <source>
        <dbReference type="EMBL" id="BCS80777.1"/>
    </source>
</evidence>
<evidence type="ECO:0000256" key="1">
    <source>
        <dbReference type="SAM" id="Phobius"/>
    </source>
</evidence>
<gene>
    <name evidence="2" type="ORF">CaldiYA01_07370</name>
</gene>
<dbReference type="EMBL" id="AP024480">
    <property type="protein sequence ID" value="BCS80777.1"/>
    <property type="molecule type" value="Genomic_DNA"/>
</dbReference>
<organism evidence="2 3">
    <name type="scientific">Caldicellulosiruptor diazotrophicus</name>
    <dbReference type="NCBI Taxonomy" id="2806205"/>
    <lineage>
        <taxon>Bacteria</taxon>
        <taxon>Bacillati</taxon>
        <taxon>Bacillota</taxon>
        <taxon>Bacillota incertae sedis</taxon>
        <taxon>Caldicellulosiruptorales</taxon>
        <taxon>Caldicellulosiruptoraceae</taxon>
        <taxon>Caldicellulosiruptor</taxon>
    </lineage>
</organism>
<keyword evidence="1" id="KW-0472">Membrane</keyword>
<keyword evidence="3" id="KW-1185">Reference proteome</keyword>
<keyword evidence="1" id="KW-1133">Transmembrane helix</keyword>
<accession>A0ABN6E680</accession>
<evidence type="ECO:0000313" key="3">
    <source>
        <dbReference type="Proteomes" id="UP000663623"/>
    </source>
</evidence>
<feature type="transmembrane region" description="Helical" evidence="1">
    <location>
        <begin position="14"/>
        <end position="36"/>
    </location>
</feature>
<proteinExistence type="predicted"/>
<keyword evidence="1" id="KW-0812">Transmembrane</keyword>
<dbReference type="Proteomes" id="UP000663623">
    <property type="component" value="Chromosome"/>
</dbReference>
<name>A0ABN6E680_9FIRM</name>
<sequence>MKVFVGDRIVKKRFIPIFALYAAVVILIGMGILIIVERNIEKDKSIEKSKLLSYRKYNPSIFKSEAEVIIQEVKESKDYLRFIISVKIVPTKIPCSYKGIIVKGTLDKSLKKYFPPWRQNLEFGYDFNTIPNYVLDGVKNKGIDVGLATFITKITTDSNKLKSLFVKDIHVEIKWVGGYTTFTIPAEDVNFVYKK</sequence>
<reference evidence="2 3" key="1">
    <citation type="submission" date="2021-02" db="EMBL/GenBank/DDBJ databases">
        <title>Nitrogen-fixing ability and nitrogen fixation related genes of thermophilic fermentative bacteria in the genus Caldicellulosiruptor.</title>
        <authorList>
            <person name="Chen Y."/>
            <person name="Nishihara A."/>
            <person name="Haruta S."/>
        </authorList>
    </citation>
    <scope>NUCLEOTIDE SEQUENCE [LARGE SCALE GENOMIC DNA]</scope>
    <source>
        <strain evidence="2 3">YA01</strain>
    </source>
</reference>